<accession>A0A3N4IRG0</accession>
<keyword evidence="2" id="KW-1185">Reference proteome</keyword>
<sequence length="106" mass="10878">MSPTVRVRVREPSSAKVDGKLVFQSASWGSPLGCDVAGGVYASEETLLVLAMREEGGYGCSGRCLEGSEEEVGVALGEGRLRLSSGKANADSGWGGCAGEGCFMIS</sequence>
<proteinExistence type="predicted"/>
<name>A0A3N4IRG0_9PEZI</name>
<organism evidence="1 2">
    <name type="scientific">Choiromyces venosus 120613-1</name>
    <dbReference type="NCBI Taxonomy" id="1336337"/>
    <lineage>
        <taxon>Eukaryota</taxon>
        <taxon>Fungi</taxon>
        <taxon>Dikarya</taxon>
        <taxon>Ascomycota</taxon>
        <taxon>Pezizomycotina</taxon>
        <taxon>Pezizomycetes</taxon>
        <taxon>Pezizales</taxon>
        <taxon>Tuberaceae</taxon>
        <taxon>Choiromyces</taxon>
    </lineage>
</organism>
<dbReference type="Proteomes" id="UP000276215">
    <property type="component" value="Unassembled WGS sequence"/>
</dbReference>
<protein>
    <submittedName>
        <fullName evidence="1">Uncharacterized protein</fullName>
    </submittedName>
</protein>
<dbReference type="EMBL" id="ML120864">
    <property type="protein sequence ID" value="RPA88529.1"/>
    <property type="molecule type" value="Genomic_DNA"/>
</dbReference>
<dbReference type="AlphaFoldDB" id="A0A3N4IRG0"/>
<reference evidence="1 2" key="1">
    <citation type="journal article" date="2018" name="Nat. Ecol. Evol.">
        <title>Pezizomycetes genomes reveal the molecular basis of ectomycorrhizal truffle lifestyle.</title>
        <authorList>
            <person name="Murat C."/>
            <person name="Payen T."/>
            <person name="Noel B."/>
            <person name="Kuo A."/>
            <person name="Morin E."/>
            <person name="Chen J."/>
            <person name="Kohler A."/>
            <person name="Krizsan K."/>
            <person name="Balestrini R."/>
            <person name="Da Silva C."/>
            <person name="Montanini B."/>
            <person name="Hainaut M."/>
            <person name="Levati E."/>
            <person name="Barry K.W."/>
            <person name="Belfiori B."/>
            <person name="Cichocki N."/>
            <person name="Clum A."/>
            <person name="Dockter R.B."/>
            <person name="Fauchery L."/>
            <person name="Guy J."/>
            <person name="Iotti M."/>
            <person name="Le Tacon F."/>
            <person name="Lindquist E.A."/>
            <person name="Lipzen A."/>
            <person name="Malagnac F."/>
            <person name="Mello A."/>
            <person name="Molinier V."/>
            <person name="Miyauchi S."/>
            <person name="Poulain J."/>
            <person name="Riccioni C."/>
            <person name="Rubini A."/>
            <person name="Sitrit Y."/>
            <person name="Splivallo R."/>
            <person name="Traeger S."/>
            <person name="Wang M."/>
            <person name="Zifcakova L."/>
            <person name="Wipf D."/>
            <person name="Zambonelli A."/>
            <person name="Paolocci F."/>
            <person name="Nowrousian M."/>
            <person name="Ottonello S."/>
            <person name="Baldrian P."/>
            <person name="Spatafora J.W."/>
            <person name="Henrissat B."/>
            <person name="Nagy L.G."/>
            <person name="Aury J.M."/>
            <person name="Wincker P."/>
            <person name="Grigoriev I.V."/>
            <person name="Bonfante P."/>
            <person name="Martin F.M."/>
        </authorList>
    </citation>
    <scope>NUCLEOTIDE SEQUENCE [LARGE SCALE GENOMIC DNA]</scope>
    <source>
        <strain evidence="1 2">120613-1</strain>
    </source>
</reference>
<evidence type="ECO:0000313" key="1">
    <source>
        <dbReference type="EMBL" id="RPA88529.1"/>
    </source>
</evidence>
<evidence type="ECO:0000313" key="2">
    <source>
        <dbReference type="Proteomes" id="UP000276215"/>
    </source>
</evidence>
<gene>
    <name evidence="1" type="ORF">L873DRAFT_1096687</name>
</gene>